<evidence type="ECO:0000313" key="4">
    <source>
        <dbReference type="Proteomes" id="UP000077266"/>
    </source>
</evidence>
<dbReference type="Pfam" id="PF13649">
    <property type="entry name" value="Methyltransf_25"/>
    <property type="match status" value="1"/>
</dbReference>
<dbReference type="SUPFAM" id="SSF53335">
    <property type="entry name" value="S-adenosyl-L-methionine-dependent methyltransferases"/>
    <property type="match status" value="1"/>
</dbReference>
<gene>
    <name evidence="3" type="ORF">EXIGLDRAFT_34852</name>
</gene>
<sequence length="581" mass="64006">MEVPESPARHSFDSHGSPYGSSPSSSSSSSLASIAQSTTTSPTLVDFDSMIVDPRNITPLKWPETPSDAKENAPTYFAPHSSLVRTSSFTSSRASSIAPSPTPTKLLRSKASVPSLLAGWVRSGRKRADSVTNTSVSSVSTISGRTSDDLSSHRKRCDSFESATSSEIDSTDCVQPARSNIVPYCADDTAAARQSDRRTCELLTTLAQGSPSFFPYGKNAPRKVLDLGCGDASWIIMAAQRWTDTKFVGLDVRKHWPSEEEMREKHGLTGSYISRIDLREGNFMCDLAQFKVEQFDLVRMSYLGLALSKGSWRQVLSDVQRILTVGGRVEFIDEAPIFPSDEPFEFGLADAGEDVGTVLETQFKHMLAARGFLQPSGNARESFWGRPGHCLEEYVGRTAQVAAFDILLPADGDDDADLGNNTLRPKKSLQTVRILDDLSGKARKDTLQVPAATPTGPGPLDSKILVQSAHSDVRHTVRMTAFDAQMHASRNLQLLLSHTEALWQYIERMHPNLVTREQFNDAMWDYECSQRERLGLDMSTDPVDEWDESAFNFPTKKSGDAFPGIPRRVRVIQVLEARKTA</sequence>
<proteinExistence type="predicted"/>
<dbReference type="EMBL" id="KV425984">
    <property type="protein sequence ID" value="KZV93752.1"/>
    <property type="molecule type" value="Genomic_DNA"/>
</dbReference>
<feature type="region of interest" description="Disordered" evidence="1">
    <location>
        <begin position="1"/>
        <end position="48"/>
    </location>
</feature>
<dbReference type="AlphaFoldDB" id="A0A165IQZ3"/>
<name>A0A165IQZ3_EXIGL</name>
<reference evidence="3 4" key="1">
    <citation type="journal article" date="2016" name="Mol. Biol. Evol.">
        <title>Comparative Genomics of Early-Diverging Mushroom-Forming Fungi Provides Insights into the Origins of Lignocellulose Decay Capabilities.</title>
        <authorList>
            <person name="Nagy L.G."/>
            <person name="Riley R."/>
            <person name="Tritt A."/>
            <person name="Adam C."/>
            <person name="Daum C."/>
            <person name="Floudas D."/>
            <person name="Sun H."/>
            <person name="Yadav J.S."/>
            <person name="Pangilinan J."/>
            <person name="Larsson K.H."/>
            <person name="Matsuura K."/>
            <person name="Barry K."/>
            <person name="Labutti K."/>
            <person name="Kuo R."/>
            <person name="Ohm R.A."/>
            <person name="Bhattacharya S.S."/>
            <person name="Shirouzu T."/>
            <person name="Yoshinaga Y."/>
            <person name="Martin F.M."/>
            <person name="Grigoriev I.V."/>
            <person name="Hibbett D.S."/>
        </authorList>
    </citation>
    <scope>NUCLEOTIDE SEQUENCE [LARGE SCALE GENOMIC DNA]</scope>
    <source>
        <strain evidence="3 4">HHB12029</strain>
    </source>
</reference>
<dbReference type="InterPro" id="IPR041698">
    <property type="entry name" value="Methyltransf_25"/>
</dbReference>
<dbReference type="InterPro" id="IPR029063">
    <property type="entry name" value="SAM-dependent_MTases_sf"/>
</dbReference>
<dbReference type="OrthoDB" id="2013972at2759"/>
<evidence type="ECO:0000256" key="1">
    <source>
        <dbReference type="SAM" id="MobiDB-lite"/>
    </source>
</evidence>
<feature type="compositionally biased region" description="Low complexity" evidence="1">
    <location>
        <begin position="14"/>
        <end position="41"/>
    </location>
</feature>
<dbReference type="Proteomes" id="UP000077266">
    <property type="component" value="Unassembled WGS sequence"/>
</dbReference>
<feature type="domain" description="Methyltransferase" evidence="2">
    <location>
        <begin position="224"/>
        <end position="327"/>
    </location>
</feature>
<dbReference type="STRING" id="1314781.A0A165IQZ3"/>
<accession>A0A165IQZ3</accession>
<keyword evidence="4" id="KW-1185">Reference proteome</keyword>
<evidence type="ECO:0000313" key="3">
    <source>
        <dbReference type="EMBL" id="KZV93752.1"/>
    </source>
</evidence>
<protein>
    <recommendedName>
        <fullName evidence="2">Methyltransferase domain-containing protein</fullName>
    </recommendedName>
</protein>
<dbReference type="CDD" id="cd02440">
    <property type="entry name" value="AdoMet_MTases"/>
    <property type="match status" value="1"/>
</dbReference>
<dbReference type="InParanoid" id="A0A165IQZ3"/>
<dbReference type="Gene3D" id="3.40.50.150">
    <property type="entry name" value="Vaccinia Virus protein VP39"/>
    <property type="match status" value="1"/>
</dbReference>
<organism evidence="3 4">
    <name type="scientific">Exidia glandulosa HHB12029</name>
    <dbReference type="NCBI Taxonomy" id="1314781"/>
    <lineage>
        <taxon>Eukaryota</taxon>
        <taxon>Fungi</taxon>
        <taxon>Dikarya</taxon>
        <taxon>Basidiomycota</taxon>
        <taxon>Agaricomycotina</taxon>
        <taxon>Agaricomycetes</taxon>
        <taxon>Auriculariales</taxon>
        <taxon>Exidiaceae</taxon>
        <taxon>Exidia</taxon>
    </lineage>
</organism>
<evidence type="ECO:0000259" key="2">
    <source>
        <dbReference type="Pfam" id="PF13649"/>
    </source>
</evidence>